<keyword evidence="2" id="KW-0670">Pyruvate</keyword>
<name>A0A1M5XUS8_9BRAD</name>
<evidence type="ECO:0000313" key="3">
    <source>
        <dbReference type="Proteomes" id="UP000189796"/>
    </source>
</evidence>
<feature type="domain" description="Tautomerase cis-CaaD-like" evidence="1">
    <location>
        <begin position="1"/>
        <end position="127"/>
    </location>
</feature>
<gene>
    <name evidence="2" type="ORF">SAMN05443248_7635</name>
</gene>
<dbReference type="Gene3D" id="3.30.429.10">
    <property type="entry name" value="Macrophage Migration Inhibitory Factor"/>
    <property type="match status" value="1"/>
</dbReference>
<dbReference type="EMBL" id="LT670817">
    <property type="protein sequence ID" value="SHI03489.1"/>
    <property type="molecule type" value="Genomic_DNA"/>
</dbReference>
<evidence type="ECO:0000259" key="1">
    <source>
        <dbReference type="Pfam" id="PF14832"/>
    </source>
</evidence>
<dbReference type="OrthoDB" id="118855at2"/>
<sequence length="151" mass="17297">MPTYVCYLPRDRFSQDQKHQIADAITFRHSEATGAPSYFVQVVIEEARADRYLGGEHTSDHIWVRGDIRAGRTEEQRTGMMTKMMQDISLVTSVRQENVWIYLCNLDPTDMIEYGHVLPAPGREEAWFEGLPGSVRTYLAKLGTIKANFKL</sequence>
<dbReference type="RefSeq" id="WP_079605803.1">
    <property type="nucleotide sequence ID" value="NZ_LT670817.1"/>
</dbReference>
<reference evidence="2 3" key="1">
    <citation type="submission" date="2016-11" db="EMBL/GenBank/DDBJ databases">
        <authorList>
            <person name="Jaros S."/>
            <person name="Januszkiewicz K."/>
            <person name="Wedrychowicz H."/>
        </authorList>
    </citation>
    <scope>NUCLEOTIDE SEQUENCE [LARGE SCALE GENOMIC DNA]</scope>
    <source>
        <strain evidence="2 3">GAS138</strain>
    </source>
</reference>
<dbReference type="AlphaFoldDB" id="A0A1M5XUS8"/>
<evidence type="ECO:0000313" key="2">
    <source>
        <dbReference type="EMBL" id="SHI03489.1"/>
    </source>
</evidence>
<dbReference type="Pfam" id="PF14832">
    <property type="entry name" value="Tautomerase_3"/>
    <property type="match status" value="1"/>
</dbReference>
<dbReference type="InterPro" id="IPR028116">
    <property type="entry name" value="Cis-CaaD-like"/>
</dbReference>
<organism evidence="2 3">
    <name type="scientific">Bradyrhizobium erythrophlei</name>
    <dbReference type="NCBI Taxonomy" id="1437360"/>
    <lineage>
        <taxon>Bacteria</taxon>
        <taxon>Pseudomonadati</taxon>
        <taxon>Pseudomonadota</taxon>
        <taxon>Alphaproteobacteria</taxon>
        <taxon>Hyphomicrobiales</taxon>
        <taxon>Nitrobacteraceae</taxon>
        <taxon>Bradyrhizobium</taxon>
    </lineage>
</organism>
<protein>
    <submittedName>
        <fullName evidence="2">Phenylpyruvate tautomerase PptA, 4-oxalocrotonate tautomerase family</fullName>
    </submittedName>
</protein>
<proteinExistence type="predicted"/>
<dbReference type="InterPro" id="IPR014347">
    <property type="entry name" value="Tautomerase/MIF_sf"/>
</dbReference>
<dbReference type="SUPFAM" id="SSF55331">
    <property type="entry name" value="Tautomerase/MIF"/>
    <property type="match status" value="1"/>
</dbReference>
<dbReference type="Proteomes" id="UP000189796">
    <property type="component" value="Chromosome I"/>
</dbReference>
<accession>A0A1M5XUS8</accession>